<evidence type="ECO:0000256" key="2">
    <source>
        <dbReference type="ARBA" id="ARBA00022475"/>
    </source>
</evidence>
<keyword evidence="2 6" id="KW-1003">Cell membrane</keyword>
<dbReference type="PANTHER" id="PTHR30341:SF0">
    <property type="entry name" value="NA(+)_H(+) ANTIPORTER NHAA"/>
    <property type="match status" value="1"/>
</dbReference>
<comment type="subcellular location">
    <subcellularLocation>
        <location evidence="1">Cell inner membrane</location>
        <topology evidence="1">Multi-pass membrane protein</topology>
    </subcellularLocation>
    <subcellularLocation>
        <location evidence="6">Cell membrane</location>
        <topology evidence="6">Multi-pass membrane protein</topology>
    </subcellularLocation>
</comment>
<feature type="transmembrane region" description="Helical" evidence="6">
    <location>
        <begin position="180"/>
        <end position="197"/>
    </location>
</feature>
<evidence type="ECO:0000313" key="8">
    <source>
        <dbReference type="Proteomes" id="UP000285211"/>
    </source>
</evidence>
<feature type="transmembrane region" description="Helical" evidence="6">
    <location>
        <begin position="152"/>
        <end position="174"/>
    </location>
</feature>
<evidence type="ECO:0000256" key="6">
    <source>
        <dbReference type="HAMAP-Rule" id="MF_01844"/>
    </source>
</evidence>
<sequence length="390" mass="42632">MKKTINRLYNSDLFKDFFENEKLSGLVLIGCTLVSLSLANSAFSEQYLHTWHTKIGSQSMEYWINDGLMTIFFLLIGLELEREIYLGELSNIKEALLPIFAALGGMLVPAGLYLILNYGTNAQSGAGIPMATDIAFALGVLSLLGNRVPLSLKIFLTALAVIDDLGAILVIAIFYTKTIFWNNLLIALGILLVLFILNRMKVKSLTLYLIGGVFMWYFMLNSGIHATITGVLLAFVIPFGDGSKKSISYKLQHFLHSPVAFIILPLFALANTAILLGSDIGTTLSLDYSKGILLGLVIGKPLGIALFSFIAVSIGLCKLPNDLNWKTIISVGFLAGIGFTMSIFVTLLAFDDNHIINKAKFIILLSSLIAGCIGFMLLKQNLKESNQIDN</sequence>
<feature type="transmembrane region" description="Helical" evidence="6">
    <location>
        <begin position="62"/>
        <end position="80"/>
    </location>
</feature>
<comment type="catalytic activity">
    <reaction evidence="6">
        <text>Na(+)(in) + 2 H(+)(out) = Na(+)(out) + 2 H(+)(in)</text>
        <dbReference type="Rhea" id="RHEA:29251"/>
        <dbReference type="ChEBI" id="CHEBI:15378"/>
        <dbReference type="ChEBI" id="CHEBI:29101"/>
    </reaction>
</comment>
<reference evidence="7 8" key="1">
    <citation type="submission" date="2019-01" db="EMBL/GenBank/DDBJ databases">
        <authorList>
            <person name="Chen W.-M."/>
        </authorList>
    </citation>
    <scope>NUCLEOTIDE SEQUENCE [LARGE SCALE GENOMIC DNA]</scope>
    <source>
        <strain evidence="7 8">BBQ-12</strain>
    </source>
</reference>
<dbReference type="AlphaFoldDB" id="A0A437KVW3"/>
<protein>
    <recommendedName>
        <fullName evidence="6">Na(+)/H(+) antiporter NhaA</fullName>
    </recommendedName>
    <alternativeName>
        <fullName evidence="6">Sodium/proton antiporter NhaA</fullName>
    </alternativeName>
</protein>
<dbReference type="GO" id="GO:0015385">
    <property type="term" value="F:sodium:proton antiporter activity"/>
    <property type="evidence" value="ECO:0007669"/>
    <property type="project" value="UniProtKB-UniRule"/>
</dbReference>
<dbReference type="OrthoDB" id="9808135at2"/>
<dbReference type="EMBL" id="SACJ01000004">
    <property type="protein sequence ID" value="RVT76555.1"/>
    <property type="molecule type" value="Genomic_DNA"/>
</dbReference>
<keyword evidence="6" id="KW-0739">Sodium transport</keyword>
<keyword evidence="4 6" id="KW-1133">Transmembrane helix</keyword>
<dbReference type="HAMAP" id="MF_01844">
    <property type="entry name" value="NhaA"/>
    <property type="match status" value="1"/>
</dbReference>
<evidence type="ECO:0000256" key="5">
    <source>
        <dbReference type="ARBA" id="ARBA00023136"/>
    </source>
</evidence>
<dbReference type="Proteomes" id="UP000285211">
    <property type="component" value="Unassembled WGS sequence"/>
</dbReference>
<comment type="similarity">
    <text evidence="6">Belongs to the NhaA Na(+)/H(+) (TC 2.A.33) antiporter family.</text>
</comment>
<evidence type="ECO:0000256" key="1">
    <source>
        <dbReference type="ARBA" id="ARBA00004429"/>
    </source>
</evidence>
<proteinExistence type="inferred from homology"/>
<gene>
    <name evidence="6 7" type="primary">nhaA</name>
    <name evidence="7" type="ORF">EOD40_08610</name>
</gene>
<dbReference type="Pfam" id="PF06965">
    <property type="entry name" value="Na_H_antiport_1"/>
    <property type="match status" value="1"/>
</dbReference>
<dbReference type="PANTHER" id="PTHR30341">
    <property type="entry name" value="SODIUM ION/PROTON ANTIPORTER NHAA-RELATED"/>
    <property type="match status" value="1"/>
</dbReference>
<dbReference type="RefSeq" id="WP_128194621.1">
    <property type="nucleotide sequence ID" value="NZ_SACJ01000004.1"/>
</dbReference>
<dbReference type="NCBIfam" id="NF007111">
    <property type="entry name" value="PRK09560.1"/>
    <property type="match status" value="1"/>
</dbReference>
<feature type="transmembrane region" description="Helical" evidence="6">
    <location>
        <begin position="128"/>
        <end position="145"/>
    </location>
</feature>
<keyword evidence="6" id="KW-0813">Transport</keyword>
<dbReference type="GO" id="GO:0006885">
    <property type="term" value="P:regulation of pH"/>
    <property type="evidence" value="ECO:0007669"/>
    <property type="project" value="UniProtKB-UniRule"/>
</dbReference>
<dbReference type="Gene3D" id="1.20.1530.10">
    <property type="entry name" value="Na+/H+ antiporter like domain"/>
    <property type="match status" value="1"/>
</dbReference>
<name>A0A437KVW3_9FLAO</name>
<organism evidence="7 8">
    <name type="scientific">Flavobacterium sufflavum</name>
    <dbReference type="NCBI Taxonomy" id="1921138"/>
    <lineage>
        <taxon>Bacteria</taxon>
        <taxon>Pseudomonadati</taxon>
        <taxon>Bacteroidota</taxon>
        <taxon>Flavobacteriia</taxon>
        <taxon>Flavobacteriales</taxon>
        <taxon>Flavobacteriaceae</taxon>
        <taxon>Flavobacterium</taxon>
    </lineage>
</organism>
<evidence type="ECO:0000256" key="4">
    <source>
        <dbReference type="ARBA" id="ARBA00022989"/>
    </source>
</evidence>
<accession>A0A437KVW3</accession>
<keyword evidence="6" id="KW-0915">Sodium</keyword>
<keyword evidence="8" id="KW-1185">Reference proteome</keyword>
<feature type="transmembrane region" description="Helical" evidence="6">
    <location>
        <begin position="361"/>
        <end position="378"/>
    </location>
</feature>
<feature type="transmembrane region" description="Helical" evidence="6">
    <location>
        <begin position="95"/>
        <end position="116"/>
    </location>
</feature>
<keyword evidence="3 6" id="KW-0812">Transmembrane</keyword>
<dbReference type="InterPro" id="IPR023171">
    <property type="entry name" value="Na/H_antiporter_dom_sf"/>
</dbReference>
<keyword evidence="6" id="KW-0406">Ion transport</keyword>
<keyword evidence="6" id="KW-0050">Antiport</keyword>
<dbReference type="GO" id="GO:0005886">
    <property type="term" value="C:plasma membrane"/>
    <property type="evidence" value="ECO:0007669"/>
    <property type="project" value="UniProtKB-SubCell"/>
</dbReference>
<comment type="function">
    <text evidence="6">Na(+)/H(+) antiporter that extrudes sodium in exchange for external protons.</text>
</comment>
<feature type="transmembrane region" description="Helical" evidence="6">
    <location>
        <begin position="328"/>
        <end position="349"/>
    </location>
</feature>
<dbReference type="InterPro" id="IPR004670">
    <property type="entry name" value="NhaA"/>
</dbReference>
<feature type="transmembrane region" description="Helical" evidence="6">
    <location>
        <begin position="209"/>
        <end position="239"/>
    </location>
</feature>
<dbReference type="NCBIfam" id="TIGR00773">
    <property type="entry name" value="NhaA"/>
    <property type="match status" value="1"/>
</dbReference>
<feature type="transmembrane region" description="Helical" evidence="6">
    <location>
        <begin position="259"/>
        <end position="280"/>
    </location>
</feature>
<evidence type="ECO:0000313" key="7">
    <source>
        <dbReference type="EMBL" id="RVT76555.1"/>
    </source>
</evidence>
<evidence type="ECO:0000256" key="3">
    <source>
        <dbReference type="ARBA" id="ARBA00022692"/>
    </source>
</evidence>
<feature type="transmembrane region" description="Helical" evidence="6">
    <location>
        <begin position="292"/>
        <end position="316"/>
    </location>
</feature>
<comment type="caution">
    <text evidence="7">The sequence shown here is derived from an EMBL/GenBank/DDBJ whole genome shotgun (WGS) entry which is preliminary data.</text>
</comment>
<keyword evidence="5 6" id="KW-0472">Membrane</keyword>
<feature type="transmembrane region" description="Helical" evidence="6">
    <location>
        <begin position="23"/>
        <end position="42"/>
    </location>
</feature>